<dbReference type="Proteomes" id="UP000471560">
    <property type="component" value="Unassembled WGS sequence"/>
</dbReference>
<evidence type="ECO:0000256" key="1">
    <source>
        <dbReference type="SAM" id="Phobius"/>
    </source>
</evidence>
<accession>A0A6P0BGP8</accession>
<sequence length="52" mass="5688">MPGAIGSVSQHALSTPQPCRGAVMRINPRRLPFYVTLFLFALLFGFGSVTYT</sequence>
<evidence type="ECO:0000313" key="2">
    <source>
        <dbReference type="EMBL" id="NEI39167.1"/>
    </source>
</evidence>
<dbReference type="AlphaFoldDB" id="A0A6P0BGP8"/>
<dbReference type="EMBL" id="WUEZ01000137">
    <property type="protein sequence ID" value="NEI39167.1"/>
    <property type="molecule type" value="Genomic_DNA"/>
</dbReference>
<keyword evidence="1" id="KW-0472">Membrane</keyword>
<protein>
    <submittedName>
        <fullName evidence="2">Uncharacterized protein</fullName>
    </submittedName>
</protein>
<name>A0A6P0BGP8_RHILE</name>
<reference evidence="2 3" key="1">
    <citation type="submission" date="2019-12" db="EMBL/GenBank/DDBJ databases">
        <title>Rhizobium genotypes associated with high levels of biological nitrogen fixation by grain legumes in a temperate-maritime cropping system.</title>
        <authorList>
            <person name="Maluk M."/>
            <person name="Francesc Ferrando Molina F."/>
            <person name="Lopez Del Egido L."/>
            <person name="Lafos M."/>
            <person name="Langarica-Fuentes A."/>
            <person name="Gebre Yohannes G."/>
            <person name="Young M.W."/>
            <person name="Martin P."/>
            <person name="Gantlett R."/>
            <person name="Kenicer G."/>
            <person name="Hawes C."/>
            <person name="Begg G.S."/>
            <person name="Quilliam R.S."/>
            <person name="Squire G.R."/>
            <person name="Poole P.S."/>
            <person name="Young P.W."/>
            <person name="Iannetta P.M."/>
            <person name="James E.K."/>
        </authorList>
    </citation>
    <scope>NUCLEOTIDE SEQUENCE [LARGE SCALE GENOMIC DNA]</scope>
    <source>
        <strain evidence="2 3">JHI1096</strain>
    </source>
</reference>
<proteinExistence type="predicted"/>
<keyword evidence="1" id="KW-1133">Transmembrane helix</keyword>
<evidence type="ECO:0000313" key="3">
    <source>
        <dbReference type="Proteomes" id="UP000471560"/>
    </source>
</evidence>
<feature type="non-terminal residue" evidence="2">
    <location>
        <position position="52"/>
    </location>
</feature>
<comment type="caution">
    <text evidence="2">The sequence shown here is derived from an EMBL/GenBank/DDBJ whole genome shotgun (WGS) entry which is preliminary data.</text>
</comment>
<gene>
    <name evidence="2" type="ORF">GR204_35540</name>
</gene>
<keyword evidence="1" id="KW-0812">Transmembrane</keyword>
<feature type="transmembrane region" description="Helical" evidence="1">
    <location>
        <begin position="31"/>
        <end position="51"/>
    </location>
</feature>
<organism evidence="2 3">
    <name type="scientific">Rhizobium leguminosarum</name>
    <dbReference type="NCBI Taxonomy" id="384"/>
    <lineage>
        <taxon>Bacteria</taxon>
        <taxon>Pseudomonadati</taxon>
        <taxon>Pseudomonadota</taxon>
        <taxon>Alphaproteobacteria</taxon>
        <taxon>Hyphomicrobiales</taxon>
        <taxon>Rhizobiaceae</taxon>
        <taxon>Rhizobium/Agrobacterium group</taxon>
        <taxon>Rhizobium</taxon>
    </lineage>
</organism>